<organism evidence="3 4">
    <name type="scientific">Agrobacterium tumefaciens</name>
    <dbReference type="NCBI Taxonomy" id="358"/>
    <lineage>
        <taxon>Bacteria</taxon>
        <taxon>Pseudomonadati</taxon>
        <taxon>Pseudomonadota</taxon>
        <taxon>Alphaproteobacteria</taxon>
        <taxon>Hyphomicrobiales</taxon>
        <taxon>Rhizobiaceae</taxon>
        <taxon>Rhizobium/Agrobacterium group</taxon>
        <taxon>Agrobacterium</taxon>
        <taxon>Agrobacterium tumefaciens complex</taxon>
    </lineage>
</organism>
<dbReference type="Pfam" id="PF20469">
    <property type="entry name" value="OLD-like_TOPRIM"/>
    <property type="match status" value="1"/>
</dbReference>
<protein>
    <submittedName>
        <fullName evidence="3">Chromosome segregation protein SMC</fullName>
    </submittedName>
</protein>
<geneLocation type="plasmid" evidence="4">
    <name>pat1d1609b</name>
</geneLocation>
<feature type="domain" description="ATPase AAA-type core" evidence="1">
    <location>
        <begin position="26"/>
        <end position="322"/>
    </location>
</feature>
<dbReference type="InterPro" id="IPR027417">
    <property type="entry name" value="P-loop_NTPase"/>
</dbReference>
<feature type="domain" description="OLD protein-like TOPRIM" evidence="2">
    <location>
        <begin position="361"/>
        <end position="432"/>
    </location>
</feature>
<dbReference type="EMBL" id="CP026928">
    <property type="protein sequence ID" value="AVH45557.1"/>
    <property type="molecule type" value="Genomic_DNA"/>
</dbReference>
<dbReference type="Pfam" id="PF13304">
    <property type="entry name" value="AAA_21"/>
    <property type="match status" value="1"/>
</dbReference>
<dbReference type="InterPro" id="IPR051396">
    <property type="entry name" value="Bact_Antivir_Def_Nuclease"/>
</dbReference>
<reference evidence="3 4" key="1">
    <citation type="submission" date="2018-02" db="EMBL/GenBank/DDBJ databases">
        <title>Complete genome sequence of Agrobacterium tumefaciens 1D1609.</title>
        <authorList>
            <person name="Cho S.-T."/>
            <person name="Haryono M."/>
            <person name="Chang H.-H."/>
            <person name="Santos M.N."/>
            <person name="Lai E.-M."/>
            <person name="Kuo C.-H."/>
        </authorList>
    </citation>
    <scope>NUCLEOTIDE SEQUENCE [LARGE SCALE GENOMIC DNA]</scope>
    <source>
        <strain evidence="3 4">1D1609</strain>
        <plasmid evidence="4">Plasmid pat1d1609b</plasmid>
    </source>
</reference>
<gene>
    <name evidence="3" type="primary">smc</name>
    <name evidence="3" type="ORF">At1D1609_55260</name>
</gene>
<name>A0A2L2LMJ9_AGRTU</name>
<keyword evidence="3" id="KW-0614">Plasmid</keyword>
<evidence type="ECO:0000313" key="3">
    <source>
        <dbReference type="EMBL" id="AVH45557.1"/>
    </source>
</evidence>
<sequence length="576" mass="62423">MAVIRKLEIRNFRSIKQLDWWPTDGMNCLIGAGDAGKSSILDAIDFCLGARRSLTLSDSDFHNLDVENEISITLVLGRLGESLRNYEAYGDFLSGLRSDGGVEEEPGHGLETVLRLNLTVSGDLEPRWRLLSKRAQDRGVDRGLNWGDRLALSPTRLGDWAENNLAWRRGSVLNRLSEEKPDASKALSNAAREARKTFGAEAERQLGGALAIVNKAARELGVPVGTAAKALLDTHSVSVSGGTIALHNDQGVPLRGLGLGSTRLLIAGLQREVAEKSSILLVDEVEHGLEPHRIMRLIGSLGAKTTPAPQQVFATSHSPVVLKELGHHQLFVLRKNRDGSHHPYAIPADTQGIIRTFPEAFLAPSVLLCEGATEVGFIRGFDQYCVAQGQTPMQAAGLAVVDCGGGHADRPYQRAKALIALGYRTAIFRDDDVKPSQALQTEVAFLGGTTFTWYDGQDIESAIVHNVSDHILLQMVDYAISIHGIDLIAAHISSASQGSDNLQNIRNVLFSQQHSCSPLQRNILTRACGGKNAWFKSVTHMEHVALHILGPNQGGISPALTNKINELLGWAQTTYG</sequence>
<dbReference type="PANTHER" id="PTHR43581:SF4">
    <property type="entry name" value="ATP_GTP PHOSPHATASE"/>
    <property type="match status" value="1"/>
</dbReference>
<proteinExistence type="predicted"/>
<dbReference type="PANTHER" id="PTHR43581">
    <property type="entry name" value="ATP/GTP PHOSPHATASE"/>
    <property type="match status" value="1"/>
</dbReference>
<dbReference type="InterPro" id="IPR034139">
    <property type="entry name" value="TOPRIM_OLD"/>
</dbReference>
<dbReference type="GO" id="GO:0016887">
    <property type="term" value="F:ATP hydrolysis activity"/>
    <property type="evidence" value="ECO:0007669"/>
    <property type="project" value="InterPro"/>
</dbReference>
<evidence type="ECO:0000259" key="2">
    <source>
        <dbReference type="Pfam" id="PF20469"/>
    </source>
</evidence>
<dbReference type="SUPFAM" id="SSF52540">
    <property type="entry name" value="P-loop containing nucleoside triphosphate hydrolases"/>
    <property type="match status" value="1"/>
</dbReference>
<dbReference type="Proteomes" id="UP000237717">
    <property type="component" value="Plasmid pAt1D1609b"/>
</dbReference>
<dbReference type="RefSeq" id="WP_158662973.1">
    <property type="nucleotide sequence ID" value="NZ_CP026928.1"/>
</dbReference>
<accession>A0A2L2LMJ9</accession>
<evidence type="ECO:0000313" key="4">
    <source>
        <dbReference type="Proteomes" id="UP000237717"/>
    </source>
</evidence>
<dbReference type="Gene3D" id="3.40.50.300">
    <property type="entry name" value="P-loop containing nucleotide triphosphate hydrolases"/>
    <property type="match status" value="1"/>
</dbReference>
<dbReference type="AlphaFoldDB" id="A0A2L2LMJ9"/>
<dbReference type="InterPro" id="IPR003959">
    <property type="entry name" value="ATPase_AAA_core"/>
</dbReference>
<evidence type="ECO:0000259" key="1">
    <source>
        <dbReference type="Pfam" id="PF13304"/>
    </source>
</evidence>
<dbReference type="GO" id="GO:0005524">
    <property type="term" value="F:ATP binding"/>
    <property type="evidence" value="ECO:0007669"/>
    <property type="project" value="InterPro"/>
</dbReference>